<evidence type="ECO:0000259" key="5">
    <source>
        <dbReference type="SMART" id="SM00919"/>
    </source>
</evidence>
<dbReference type="OrthoDB" id="5287223at2"/>
<evidence type="ECO:0000313" key="8">
    <source>
        <dbReference type="Proteomes" id="UP000095008"/>
    </source>
</evidence>
<sequence length="412" mass="43582">MEQAEAQAELRRRALDYHAQSPAGKLSVIPSKPCKSQDDLSLAYTPGVAAPVREIAADPEKAYDYTCKGNLVAVVSNGTAVLGLGNVGTLAGKPVMEGKALLFKHFADINAFDIEVQARDAEHLIDVVAAIAPGFGGINLEDIAAPMCFQVEEALQKMLDIPVFHDDQHGTAVIVAAALQNALELQGKVFKGVKVAIVGAGAAGLAIAKMLRALGVEAVYLSDVHGVLHASRSDLTHWHQPFATAPAHWTLMDMLADADAVIGVSVRGAIPEAALSGLAAKPVIFALANPDPEIDPVAVKRFRPDAIMATGRSDMPNQVNNVLGFPFLFRGALDCRARQINQEMLLAAVDALARLAREPVPEEVQQAYGFSGAGGLSFGPEYFIPKPLDPRLRQWVAGAVSAAARKSGVSRL</sequence>
<evidence type="ECO:0000256" key="4">
    <source>
        <dbReference type="ARBA" id="ARBA00023002"/>
    </source>
</evidence>
<protein>
    <submittedName>
        <fullName evidence="7">Malate dehydrogenase</fullName>
    </submittedName>
</protein>
<dbReference type="SMART" id="SM01274">
    <property type="entry name" value="malic"/>
    <property type="match status" value="1"/>
</dbReference>
<gene>
    <name evidence="7" type="ORF">A6M23_20740</name>
</gene>
<dbReference type="SMART" id="SM00919">
    <property type="entry name" value="Malic_M"/>
    <property type="match status" value="1"/>
</dbReference>
<proteinExistence type="predicted"/>
<dbReference type="FunFam" id="3.40.50.720:FF:000095">
    <property type="entry name" value="NADP-dependent malic enzyme"/>
    <property type="match status" value="1"/>
</dbReference>
<comment type="cofactor">
    <cofactor evidence="1">
        <name>Mn(2+)</name>
        <dbReference type="ChEBI" id="CHEBI:29035"/>
    </cofactor>
</comment>
<dbReference type="SUPFAM" id="SSF51735">
    <property type="entry name" value="NAD(P)-binding Rossmann-fold domains"/>
    <property type="match status" value="1"/>
</dbReference>
<keyword evidence="4" id="KW-0560">Oxidoreductase</keyword>
<dbReference type="GO" id="GO:0004470">
    <property type="term" value="F:malic enzyme activity"/>
    <property type="evidence" value="ECO:0007669"/>
    <property type="project" value="InterPro"/>
</dbReference>
<feature type="domain" description="Malic enzyme N-terminal" evidence="6">
    <location>
        <begin position="23"/>
        <end position="156"/>
    </location>
</feature>
<dbReference type="InterPro" id="IPR036291">
    <property type="entry name" value="NAD(P)-bd_dom_sf"/>
</dbReference>
<reference evidence="7" key="1">
    <citation type="journal article" date="2016" name="Int. J. Mol. Sci.">
        <title>Comparative genomics of the extreme acidophile Acidithiobacillus thiooxidans reveals intraspecific divergence and niche adaptation.</title>
        <authorList>
            <person name="Zhang X."/>
            <person name="Feng X."/>
            <person name="Tao J."/>
            <person name="Ma L."/>
            <person name="Xiao Y."/>
            <person name="Liang Y."/>
            <person name="Liu X."/>
            <person name="Yin H."/>
        </authorList>
    </citation>
    <scope>NUCLEOTIDE SEQUENCE [LARGE SCALE GENOMIC DNA]</scope>
    <source>
        <strain evidence="7">DXS-W</strain>
    </source>
</reference>
<feature type="domain" description="Malic enzyme NAD-binding" evidence="5">
    <location>
        <begin position="168"/>
        <end position="405"/>
    </location>
</feature>
<dbReference type="Pfam" id="PF03949">
    <property type="entry name" value="Malic_M"/>
    <property type="match status" value="1"/>
</dbReference>
<dbReference type="InterPro" id="IPR046346">
    <property type="entry name" value="Aminoacid_DH-like_N_sf"/>
</dbReference>
<dbReference type="InterPro" id="IPR051674">
    <property type="entry name" value="Malate_Decarboxylase"/>
</dbReference>
<dbReference type="Pfam" id="PF00390">
    <property type="entry name" value="malic"/>
    <property type="match status" value="1"/>
</dbReference>
<dbReference type="Gene3D" id="3.40.50.10380">
    <property type="entry name" value="Malic enzyme, N-terminal domain"/>
    <property type="match status" value="1"/>
</dbReference>
<evidence type="ECO:0000256" key="2">
    <source>
        <dbReference type="ARBA" id="ARBA00001946"/>
    </source>
</evidence>
<dbReference type="GO" id="GO:0016616">
    <property type="term" value="F:oxidoreductase activity, acting on the CH-OH group of donors, NAD or NADP as acceptor"/>
    <property type="evidence" value="ECO:0007669"/>
    <property type="project" value="InterPro"/>
</dbReference>
<name>A0A1C2HUT9_ACITH</name>
<dbReference type="PANTHER" id="PTHR43237:SF4">
    <property type="entry name" value="NADP-DEPENDENT MALIC ENZYME"/>
    <property type="match status" value="1"/>
</dbReference>
<dbReference type="GO" id="GO:0051287">
    <property type="term" value="F:NAD binding"/>
    <property type="evidence" value="ECO:0007669"/>
    <property type="project" value="InterPro"/>
</dbReference>
<dbReference type="Gene3D" id="3.40.50.720">
    <property type="entry name" value="NAD(P)-binding Rossmann-like Domain"/>
    <property type="match status" value="1"/>
</dbReference>
<dbReference type="EMBL" id="LWRY01000312">
    <property type="protein sequence ID" value="OCX67528.1"/>
    <property type="molecule type" value="Genomic_DNA"/>
</dbReference>
<keyword evidence="3" id="KW-0479">Metal-binding</keyword>
<keyword evidence="8" id="KW-1185">Reference proteome</keyword>
<evidence type="ECO:0000313" key="7">
    <source>
        <dbReference type="EMBL" id="OCX67528.1"/>
    </source>
</evidence>
<comment type="caution">
    <text evidence="7">The sequence shown here is derived from an EMBL/GenBank/DDBJ whole genome shotgun (WGS) entry which is preliminary data.</text>
</comment>
<dbReference type="RefSeq" id="WP_065974523.1">
    <property type="nucleotide sequence ID" value="NZ_LWRY01000312.1"/>
</dbReference>
<organism evidence="7 8">
    <name type="scientific">Acidithiobacillus thiooxidans</name>
    <name type="common">Thiobacillus thiooxidans</name>
    <dbReference type="NCBI Taxonomy" id="930"/>
    <lineage>
        <taxon>Bacteria</taxon>
        <taxon>Pseudomonadati</taxon>
        <taxon>Pseudomonadota</taxon>
        <taxon>Acidithiobacillia</taxon>
        <taxon>Acidithiobacillales</taxon>
        <taxon>Acidithiobacillaceae</taxon>
        <taxon>Acidithiobacillus</taxon>
    </lineage>
</organism>
<evidence type="ECO:0000256" key="1">
    <source>
        <dbReference type="ARBA" id="ARBA00001936"/>
    </source>
</evidence>
<dbReference type="GO" id="GO:0046872">
    <property type="term" value="F:metal ion binding"/>
    <property type="evidence" value="ECO:0007669"/>
    <property type="project" value="UniProtKB-KW"/>
</dbReference>
<evidence type="ECO:0000256" key="3">
    <source>
        <dbReference type="ARBA" id="ARBA00022723"/>
    </source>
</evidence>
<comment type="cofactor">
    <cofactor evidence="2">
        <name>Mg(2+)</name>
        <dbReference type="ChEBI" id="CHEBI:18420"/>
    </cofactor>
</comment>
<dbReference type="SUPFAM" id="SSF53223">
    <property type="entry name" value="Aminoacid dehydrogenase-like, N-terminal domain"/>
    <property type="match status" value="1"/>
</dbReference>
<dbReference type="AlphaFoldDB" id="A0A1C2HUT9"/>
<dbReference type="FunFam" id="3.40.50.10380:FF:000003">
    <property type="entry name" value="NADP-dependent malic enzyme"/>
    <property type="match status" value="1"/>
</dbReference>
<dbReference type="InterPro" id="IPR012302">
    <property type="entry name" value="Malic_NAD-bd"/>
</dbReference>
<dbReference type="Proteomes" id="UP000095008">
    <property type="component" value="Unassembled WGS sequence"/>
</dbReference>
<dbReference type="InterPro" id="IPR037062">
    <property type="entry name" value="Malic_N_dom_sf"/>
</dbReference>
<dbReference type="InterPro" id="IPR012301">
    <property type="entry name" value="Malic_N_dom"/>
</dbReference>
<evidence type="ECO:0000259" key="6">
    <source>
        <dbReference type="SMART" id="SM01274"/>
    </source>
</evidence>
<dbReference type="PANTHER" id="PTHR43237">
    <property type="entry name" value="NADP-DEPENDENT MALIC ENZYME"/>
    <property type="match status" value="1"/>
</dbReference>
<accession>A0A1C2HUT9</accession>